<evidence type="ECO:0000256" key="1">
    <source>
        <dbReference type="SAM" id="SignalP"/>
    </source>
</evidence>
<keyword evidence="1" id="KW-0732">Signal</keyword>
<dbReference type="RefSeq" id="WP_274291987.1">
    <property type="nucleotide sequence ID" value="NZ_CP117989.1"/>
</dbReference>
<dbReference type="SUPFAM" id="SSF49464">
    <property type="entry name" value="Carboxypeptidase regulatory domain-like"/>
    <property type="match status" value="1"/>
</dbReference>
<keyword evidence="2" id="KW-0645">Protease</keyword>
<protein>
    <submittedName>
        <fullName evidence="2">Carboxypeptidase-like regulatory domain-containing protein</fullName>
    </submittedName>
</protein>
<keyword evidence="2" id="KW-0121">Carboxypeptidase</keyword>
<organism evidence="2 3">
    <name type="scientific">Vibrio campbellii</name>
    <dbReference type="NCBI Taxonomy" id="680"/>
    <lineage>
        <taxon>Bacteria</taxon>
        <taxon>Pseudomonadati</taxon>
        <taxon>Pseudomonadota</taxon>
        <taxon>Gammaproteobacteria</taxon>
        <taxon>Vibrionales</taxon>
        <taxon>Vibrionaceae</taxon>
        <taxon>Vibrio</taxon>
    </lineage>
</organism>
<dbReference type="Proteomes" id="UP001219537">
    <property type="component" value="Chromosome 2"/>
</dbReference>
<evidence type="ECO:0000313" key="2">
    <source>
        <dbReference type="EMBL" id="WDG11570.1"/>
    </source>
</evidence>
<reference evidence="2" key="1">
    <citation type="submission" date="2023-02" db="EMBL/GenBank/DDBJ databases">
        <title>Isolation, identification, and genome analysis of Vibrio campbellii in the Penaeus vannamei larvae stage.</title>
        <authorList>
            <person name="Huang T."/>
            <person name="Zhang B."/>
        </authorList>
    </citation>
    <scope>NUCLEOTIDE SEQUENCE</scope>
    <source>
        <strain evidence="2">20220413_1</strain>
    </source>
</reference>
<proteinExistence type="predicted"/>
<keyword evidence="2" id="KW-0378">Hydrolase</keyword>
<accession>A0AAQ3B478</accession>
<name>A0AAQ3B478_9VIBR</name>
<dbReference type="AlphaFoldDB" id="A0AAQ3B478"/>
<evidence type="ECO:0000313" key="3">
    <source>
        <dbReference type="Proteomes" id="UP001219537"/>
    </source>
</evidence>
<feature type="signal peptide" evidence="1">
    <location>
        <begin position="1"/>
        <end position="22"/>
    </location>
</feature>
<gene>
    <name evidence="2" type="ORF">PUN50_20150</name>
</gene>
<dbReference type="EMBL" id="CP117989">
    <property type="protein sequence ID" value="WDG11570.1"/>
    <property type="molecule type" value="Genomic_DNA"/>
</dbReference>
<dbReference type="GO" id="GO:0004180">
    <property type="term" value="F:carboxypeptidase activity"/>
    <property type="evidence" value="ECO:0007669"/>
    <property type="project" value="UniProtKB-KW"/>
</dbReference>
<dbReference type="InterPro" id="IPR008969">
    <property type="entry name" value="CarboxyPept-like_regulatory"/>
</dbReference>
<sequence length="809" mass="92053">MRLRYIGLCLSMLFALSFPLFANEPSQLSLYPAHIEVRLGNVGDSFYRVMMDDEEEPYLPIESSIAYLLEMHGDCVQQRCEIHLPQDMARETPAFIIDLAHSVCYRSNSPQQPIQVLNYEQEWLIHWRSLNDCLPVKARWYIEDYQLIIDKGYKSPSELEEEIQKLKRDSREKAKQLEKLARQPAVRPLSTLGFSTRLSATASYESDNKEGGYLLSDSLMSTENWIGQLSIDSREDQPVAYYNFTLAPPNNSNQVELGHVLLDDGLYSNPVILENGFHYTNHETTPKFGDLQLERTTQPNINIDVLVNGIYQSSYRSDDFGRFVIEENNIAPGDTLTFRYYLAKGVWQQEEVVIAGLDGGFLPKGKWGVDAIVDFEGAKVGAGIIEYGIDDYLTFGTTALIAEHDTLLAFQTRYLPSHWLAMQVGWIPELQRFPVELDMQFGRAQSLSLELNKSANFTRNSDLYDALKYSYSGAYYNAYLDLRHEDGGYKISPQVSMKIARNLFLRFESNYTHDKKENVDDFLHTIELAKNGFSDTSWRVKGAWDKSGSLEQTEASLRNICTDCWLNHGQYFEEVMSNLSASYNNTDLELSATVEARVNSNFKVKLFGNHEQYGVELTTEAAARSHFDDNIAELLDWSKYSFAKLVGTVVDQQGNAIPNVSLRVLDQFAMSDENGEFVFHQVPAHDNLSIYVDESALDLNLTTQHNPILVNTRQAGITQISVVLIASFGVDGVIEGQLESNSYLHFKHIANDMEFSSKIEEDGFYMVEGLTSGLYLITLENGQQKRMMQAHLDNEFWISGLNYQVSDFY</sequence>
<feature type="chain" id="PRO_5043016011" evidence="1">
    <location>
        <begin position="23"/>
        <end position="809"/>
    </location>
</feature>